<organism evidence="1 2">
    <name type="scientific">Trifolium medium</name>
    <dbReference type="NCBI Taxonomy" id="97028"/>
    <lineage>
        <taxon>Eukaryota</taxon>
        <taxon>Viridiplantae</taxon>
        <taxon>Streptophyta</taxon>
        <taxon>Embryophyta</taxon>
        <taxon>Tracheophyta</taxon>
        <taxon>Spermatophyta</taxon>
        <taxon>Magnoliopsida</taxon>
        <taxon>eudicotyledons</taxon>
        <taxon>Gunneridae</taxon>
        <taxon>Pentapetalae</taxon>
        <taxon>rosids</taxon>
        <taxon>fabids</taxon>
        <taxon>Fabales</taxon>
        <taxon>Fabaceae</taxon>
        <taxon>Papilionoideae</taxon>
        <taxon>50 kb inversion clade</taxon>
        <taxon>NPAAA clade</taxon>
        <taxon>Hologalegina</taxon>
        <taxon>IRL clade</taxon>
        <taxon>Trifolieae</taxon>
        <taxon>Trifolium</taxon>
    </lineage>
</organism>
<evidence type="ECO:0000313" key="2">
    <source>
        <dbReference type="Proteomes" id="UP000265520"/>
    </source>
</evidence>
<accession>A0A392V6E1</accession>
<dbReference type="Proteomes" id="UP000265520">
    <property type="component" value="Unassembled WGS sequence"/>
</dbReference>
<feature type="non-terminal residue" evidence="1">
    <location>
        <position position="1"/>
    </location>
</feature>
<keyword evidence="2" id="KW-1185">Reference proteome</keyword>
<protein>
    <submittedName>
        <fullName evidence="1">Uncharacterized protein</fullName>
    </submittedName>
</protein>
<dbReference type="EMBL" id="LXQA011045514">
    <property type="protein sequence ID" value="MCI82521.1"/>
    <property type="molecule type" value="Genomic_DNA"/>
</dbReference>
<proteinExistence type="predicted"/>
<name>A0A392V6E1_9FABA</name>
<comment type="caution">
    <text evidence="1">The sequence shown here is derived from an EMBL/GenBank/DDBJ whole genome shotgun (WGS) entry which is preliminary data.</text>
</comment>
<evidence type="ECO:0000313" key="1">
    <source>
        <dbReference type="EMBL" id="MCI82521.1"/>
    </source>
</evidence>
<dbReference type="AlphaFoldDB" id="A0A392V6E1"/>
<sequence>TMATAALKRMEVQMMLIGRG</sequence>
<reference evidence="1 2" key="1">
    <citation type="journal article" date="2018" name="Front. Plant Sci.">
        <title>Red Clover (Trifolium pratense) and Zigzag Clover (T. medium) - A Picture of Genomic Similarities and Differences.</title>
        <authorList>
            <person name="Dluhosova J."/>
            <person name="Istvanek J."/>
            <person name="Nedelnik J."/>
            <person name="Repkova J."/>
        </authorList>
    </citation>
    <scope>NUCLEOTIDE SEQUENCE [LARGE SCALE GENOMIC DNA]</scope>
    <source>
        <strain evidence="2">cv. 10/8</strain>
        <tissue evidence="1">Leaf</tissue>
    </source>
</reference>